<dbReference type="GO" id="GO:0046872">
    <property type="term" value="F:metal ion binding"/>
    <property type="evidence" value="ECO:0007669"/>
    <property type="project" value="InterPro"/>
</dbReference>
<reference evidence="6 7" key="1">
    <citation type="journal article" date="2013" name="Int. J. Syst. Evol. Microbiol.">
        <title>Tumebacillus flagellatus sp. nov., an alpha-amylase/pullulanase-producing bacterium isolated from cassava wastewater.</title>
        <authorList>
            <person name="Wang Q."/>
            <person name="Xie N."/>
            <person name="Qin Y."/>
            <person name="Shen N."/>
            <person name="Zhu J."/>
            <person name="Mi H."/>
            <person name="Huang R."/>
        </authorList>
    </citation>
    <scope>NUCLEOTIDE SEQUENCE [LARGE SCALE GENOMIC DNA]</scope>
    <source>
        <strain evidence="6 7">GST4</strain>
    </source>
</reference>
<dbReference type="Pfam" id="PF02310">
    <property type="entry name" value="B12-binding"/>
    <property type="match status" value="1"/>
</dbReference>
<dbReference type="InterPro" id="IPR047057">
    <property type="entry name" value="MerR_fam"/>
</dbReference>
<keyword evidence="1" id="KW-0805">Transcription regulation</keyword>
<accession>A0A074LL33</accession>
<dbReference type="Pfam" id="PF02607">
    <property type="entry name" value="B12-binding_2"/>
    <property type="match status" value="1"/>
</dbReference>
<dbReference type="CDD" id="cd01104">
    <property type="entry name" value="HTH_MlrA-CarA"/>
    <property type="match status" value="1"/>
</dbReference>
<evidence type="ECO:0000259" key="5">
    <source>
        <dbReference type="PROSITE" id="PS51332"/>
    </source>
</evidence>
<dbReference type="Gene3D" id="3.40.50.280">
    <property type="entry name" value="Cobalamin-binding domain"/>
    <property type="match status" value="1"/>
</dbReference>
<keyword evidence="2" id="KW-0238">DNA-binding</keyword>
<dbReference type="eggNOG" id="COG0789">
    <property type="taxonomic scope" value="Bacteria"/>
</dbReference>
<dbReference type="SUPFAM" id="SSF46955">
    <property type="entry name" value="Putative DNA-binding domain"/>
    <property type="match status" value="1"/>
</dbReference>
<evidence type="ECO:0000259" key="4">
    <source>
        <dbReference type="PROSITE" id="PS50937"/>
    </source>
</evidence>
<dbReference type="CDD" id="cd02065">
    <property type="entry name" value="B12-binding_like"/>
    <property type="match status" value="1"/>
</dbReference>
<sequence>MYNIKSVAKMLDMPAVTIRAWERRYSVVLPTRSESGHRLYTEQDIEDLRWLKVQTEEKGVNISQAVKMLEKLREQRQVVPKPAADRSELRAGESFESIRERLHDAMISFDAERANQLLALAFSLFHFEDVFHEVLAPLLHRIGDEWEQGTVSVAQEHFASSMVTQKFYQFFNVFGVNRALPKVLAFCPEGEQHQIGLLLFTLFLRRHGVDVICLGTNTPADGLETLIEQHRVEWVSLSMTDEGLLPDVEALVRRLQAKFPTLQFVLGGQGFRDVSEDLRSFLLGGSLEEWNRWFAALQKRNEIG</sequence>
<dbReference type="InterPro" id="IPR009061">
    <property type="entry name" value="DNA-bd_dom_put_sf"/>
</dbReference>
<dbReference type="STRING" id="1157490.EL26_18405"/>
<dbReference type="Pfam" id="PF13411">
    <property type="entry name" value="MerR_1"/>
    <property type="match status" value="1"/>
</dbReference>
<dbReference type="InterPro" id="IPR036724">
    <property type="entry name" value="Cobalamin-bd_sf"/>
</dbReference>
<dbReference type="PANTHER" id="PTHR30204:SF67">
    <property type="entry name" value="HTH-TYPE TRANSCRIPTIONAL REGULATOR MLRA-RELATED"/>
    <property type="match status" value="1"/>
</dbReference>
<dbReference type="PROSITE" id="PS50937">
    <property type="entry name" value="HTH_MERR_2"/>
    <property type="match status" value="1"/>
</dbReference>
<organism evidence="6 7">
    <name type="scientific">Tumebacillus flagellatus</name>
    <dbReference type="NCBI Taxonomy" id="1157490"/>
    <lineage>
        <taxon>Bacteria</taxon>
        <taxon>Bacillati</taxon>
        <taxon>Bacillota</taxon>
        <taxon>Bacilli</taxon>
        <taxon>Bacillales</taxon>
        <taxon>Alicyclobacillaceae</taxon>
        <taxon>Tumebacillus</taxon>
    </lineage>
</organism>
<protein>
    <recommendedName>
        <fullName evidence="8">MerR family transcriptional regulator</fullName>
    </recommendedName>
</protein>
<dbReference type="Gene3D" id="1.10.1240.10">
    <property type="entry name" value="Methionine synthase domain"/>
    <property type="match status" value="1"/>
</dbReference>
<feature type="domain" description="B12-binding" evidence="5">
    <location>
        <begin position="180"/>
        <end position="304"/>
    </location>
</feature>
<dbReference type="Gene3D" id="1.10.1660.10">
    <property type="match status" value="1"/>
</dbReference>
<dbReference type="PANTHER" id="PTHR30204">
    <property type="entry name" value="REDOX-CYCLING DRUG-SENSING TRANSCRIPTIONAL ACTIVATOR SOXR"/>
    <property type="match status" value="1"/>
</dbReference>
<dbReference type="InterPro" id="IPR006158">
    <property type="entry name" value="Cobalamin-bd"/>
</dbReference>
<dbReference type="Proteomes" id="UP000027931">
    <property type="component" value="Unassembled WGS sequence"/>
</dbReference>
<dbReference type="GO" id="GO:0003700">
    <property type="term" value="F:DNA-binding transcription factor activity"/>
    <property type="evidence" value="ECO:0007669"/>
    <property type="project" value="InterPro"/>
</dbReference>
<evidence type="ECO:0000313" key="6">
    <source>
        <dbReference type="EMBL" id="KEO81814.1"/>
    </source>
</evidence>
<dbReference type="EMBL" id="JMIR01000031">
    <property type="protein sequence ID" value="KEO81814.1"/>
    <property type="molecule type" value="Genomic_DNA"/>
</dbReference>
<dbReference type="PROSITE" id="PS51332">
    <property type="entry name" value="B12_BINDING"/>
    <property type="match status" value="1"/>
</dbReference>
<dbReference type="InterPro" id="IPR036594">
    <property type="entry name" value="Meth_synthase_dom"/>
</dbReference>
<dbReference type="eggNOG" id="COG5012">
    <property type="taxonomic scope" value="Bacteria"/>
</dbReference>
<evidence type="ECO:0008006" key="8">
    <source>
        <dbReference type="Google" id="ProtNLM"/>
    </source>
</evidence>
<keyword evidence="7" id="KW-1185">Reference proteome</keyword>
<dbReference type="SUPFAM" id="SSF52242">
    <property type="entry name" value="Cobalamin (vitamin B12)-binding domain"/>
    <property type="match status" value="1"/>
</dbReference>
<evidence type="ECO:0000256" key="2">
    <source>
        <dbReference type="ARBA" id="ARBA00023125"/>
    </source>
</evidence>
<keyword evidence="3" id="KW-0804">Transcription</keyword>
<evidence type="ECO:0000256" key="3">
    <source>
        <dbReference type="ARBA" id="ARBA00023163"/>
    </source>
</evidence>
<dbReference type="SMART" id="SM00422">
    <property type="entry name" value="HTH_MERR"/>
    <property type="match status" value="1"/>
</dbReference>
<evidence type="ECO:0000313" key="7">
    <source>
        <dbReference type="Proteomes" id="UP000027931"/>
    </source>
</evidence>
<dbReference type="InterPro" id="IPR000551">
    <property type="entry name" value="MerR-type_HTH_dom"/>
</dbReference>
<proteinExistence type="predicted"/>
<evidence type="ECO:0000256" key="1">
    <source>
        <dbReference type="ARBA" id="ARBA00023015"/>
    </source>
</evidence>
<dbReference type="GO" id="GO:0003677">
    <property type="term" value="F:DNA binding"/>
    <property type="evidence" value="ECO:0007669"/>
    <property type="project" value="UniProtKB-KW"/>
</dbReference>
<comment type="caution">
    <text evidence="6">The sequence shown here is derived from an EMBL/GenBank/DDBJ whole genome shotgun (WGS) entry which is preliminary data.</text>
</comment>
<gene>
    <name evidence="6" type="ORF">EL26_18405</name>
</gene>
<dbReference type="InterPro" id="IPR003759">
    <property type="entry name" value="Cbl-bd_cap"/>
</dbReference>
<dbReference type="GO" id="GO:0031419">
    <property type="term" value="F:cobalamin binding"/>
    <property type="evidence" value="ECO:0007669"/>
    <property type="project" value="InterPro"/>
</dbReference>
<dbReference type="AlphaFoldDB" id="A0A074LL33"/>
<feature type="domain" description="HTH merR-type" evidence="4">
    <location>
        <begin position="1"/>
        <end position="71"/>
    </location>
</feature>
<name>A0A074LL33_9BACL</name>